<sequence>MALLFLPPRQPDGKQKKIGRHVSVQCSFPPFPGMNSGSIQTVLDFRLQKTSLLISEDDSSKVRLFRLWSSPPRLVVASVCHPRETDRTWLETWRNDCSGVAL</sequence>
<accession>A0A9Q0JSB7</accession>
<gene>
    <name evidence="1" type="ORF">NE237_027851</name>
</gene>
<proteinExistence type="predicted"/>
<keyword evidence="2" id="KW-1185">Reference proteome</keyword>
<organism evidence="1 2">
    <name type="scientific">Protea cynaroides</name>
    <dbReference type="NCBI Taxonomy" id="273540"/>
    <lineage>
        <taxon>Eukaryota</taxon>
        <taxon>Viridiplantae</taxon>
        <taxon>Streptophyta</taxon>
        <taxon>Embryophyta</taxon>
        <taxon>Tracheophyta</taxon>
        <taxon>Spermatophyta</taxon>
        <taxon>Magnoliopsida</taxon>
        <taxon>Proteales</taxon>
        <taxon>Proteaceae</taxon>
        <taxon>Protea</taxon>
    </lineage>
</organism>
<dbReference type="EMBL" id="JAMYWD010000012">
    <property type="protein sequence ID" value="KAJ4951019.1"/>
    <property type="molecule type" value="Genomic_DNA"/>
</dbReference>
<evidence type="ECO:0000313" key="1">
    <source>
        <dbReference type="EMBL" id="KAJ4951019.1"/>
    </source>
</evidence>
<dbReference type="AlphaFoldDB" id="A0A9Q0JSB7"/>
<evidence type="ECO:0000313" key="2">
    <source>
        <dbReference type="Proteomes" id="UP001141806"/>
    </source>
</evidence>
<comment type="caution">
    <text evidence="1">The sequence shown here is derived from an EMBL/GenBank/DDBJ whole genome shotgun (WGS) entry which is preliminary data.</text>
</comment>
<name>A0A9Q0JSB7_9MAGN</name>
<dbReference type="Proteomes" id="UP001141806">
    <property type="component" value="Unassembled WGS sequence"/>
</dbReference>
<reference evidence="1" key="1">
    <citation type="journal article" date="2023" name="Plant J.">
        <title>The genome of the king protea, Protea cynaroides.</title>
        <authorList>
            <person name="Chang J."/>
            <person name="Duong T.A."/>
            <person name="Schoeman C."/>
            <person name="Ma X."/>
            <person name="Roodt D."/>
            <person name="Barker N."/>
            <person name="Li Z."/>
            <person name="Van de Peer Y."/>
            <person name="Mizrachi E."/>
        </authorList>
    </citation>
    <scope>NUCLEOTIDE SEQUENCE</scope>
    <source>
        <tissue evidence="1">Young leaves</tissue>
    </source>
</reference>
<protein>
    <submittedName>
        <fullName evidence="1">Uncharacterized protein</fullName>
    </submittedName>
</protein>